<dbReference type="EMBL" id="CAMAPE010000004">
    <property type="protein sequence ID" value="CAH9063435.1"/>
    <property type="molecule type" value="Genomic_DNA"/>
</dbReference>
<dbReference type="InterPro" id="IPR012337">
    <property type="entry name" value="RNaseH-like_sf"/>
</dbReference>
<dbReference type="CDD" id="cd06222">
    <property type="entry name" value="RNase_H_like"/>
    <property type="match status" value="1"/>
</dbReference>
<dbReference type="OrthoDB" id="1211021at2759"/>
<reference evidence="3" key="1">
    <citation type="submission" date="2022-07" db="EMBL/GenBank/DDBJ databases">
        <authorList>
            <person name="Macas J."/>
            <person name="Novak P."/>
            <person name="Neumann P."/>
        </authorList>
    </citation>
    <scope>NUCLEOTIDE SEQUENCE</scope>
</reference>
<keyword evidence="1" id="KW-0732">Signal</keyword>
<evidence type="ECO:0000313" key="4">
    <source>
        <dbReference type="Proteomes" id="UP001152484"/>
    </source>
</evidence>
<name>A0A9P1DYX5_CUSEU</name>
<dbReference type="InterPro" id="IPR002156">
    <property type="entry name" value="RNaseH_domain"/>
</dbReference>
<proteinExistence type="predicted"/>
<evidence type="ECO:0000259" key="2">
    <source>
        <dbReference type="Pfam" id="PF13456"/>
    </source>
</evidence>
<sequence length="134" mass="15368">MRNSGGEMLFAISFPLQVVSAIDVEMKALHFATKWAMEAGYHDFQVETDIVSVLRNLEESRMGRWRVLIQEMMLASNRKHVKFQHAWREANGAAHSLAHLHSAQLIIFSNIIDLPGPVKRAYYMDKFSIPSIRL</sequence>
<dbReference type="Pfam" id="PF13456">
    <property type="entry name" value="RVT_3"/>
    <property type="match status" value="1"/>
</dbReference>
<feature type="signal peptide" evidence="1">
    <location>
        <begin position="1"/>
        <end position="21"/>
    </location>
</feature>
<evidence type="ECO:0000256" key="1">
    <source>
        <dbReference type="SAM" id="SignalP"/>
    </source>
</evidence>
<dbReference type="GO" id="GO:0003676">
    <property type="term" value="F:nucleic acid binding"/>
    <property type="evidence" value="ECO:0007669"/>
    <property type="project" value="InterPro"/>
</dbReference>
<dbReference type="Proteomes" id="UP001152484">
    <property type="component" value="Unassembled WGS sequence"/>
</dbReference>
<protein>
    <recommendedName>
        <fullName evidence="2">RNase H type-1 domain-containing protein</fullName>
    </recommendedName>
</protein>
<dbReference type="InterPro" id="IPR036397">
    <property type="entry name" value="RNaseH_sf"/>
</dbReference>
<dbReference type="InterPro" id="IPR053151">
    <property type="entry name" value="RNase_H-like"/>
</dbReference>
<dbReference type="SUPFAM" id="SSF53098">
    <property type="entry name" value="Ribonuclease H-like"/>
    <property type="match status" value="1"/>
</dbReference>
<dbReference type="InterPro" id="IPR044730">
    <property type="entry name" value="RNase_H-like_dom_plant"/>
</dbReference>
<evidence type="ECO:0000313" key="3">
    <source>
        <dbReference type="EMBL" id="CAH9063435.1"/>
    </source>
</evidence>
<dbReference type="PANTHER" id="PTHR47723:SF19">
    <property type="entry name" value="POLYNUCLEOTIDYL TRANSFERASE, RIBONUCLEASE H-LIKE SUPERFAMILY PROTEIN"/>
    <property type="match status" value="1"/>
</dbReference>
<feature type="chain" id="PRO_5040454000" description="RNase H type-1 domain-containing protein" evidence="1">
    <location>
        <begin position="22"/>
        <end position="134"/>
    </location>
</feature>
<dbReference type="PANTHER" id="PTHR47723">
    <property type="entry name" value="OS05G0353850 PROTEIN"/>
    <property type="match status" value="1"/>
</dbReference>
<feature type="domain" description="RNase H type-1" evidence="2">
    <location>
        <begin position="1"/>
        <end position="100"/>
    </location>
</feature>
<dbReference type="GO" id="GO:0004523">
    <property type="term" value="F:RNA-DNA hybrid ribonuclease activity"/>
    <property type="evidence" value="ECO:0007669"/>
    <property type="project" value="InterPro"/>
</dbReference>
<organism evidence="3 4">
    <name type="scientific">Cuscuta europaea</name>
    <name type="common">European dodder</name>
    <dbReference type="NCBI Taxonomy" id="41803"/>
    <lineage>
        <taxon>Eukaryota</taxon>
        <taxon>Viridiplantae</taxon>
        <taxon>Streptophyta</taxon>
        <taxon>Embryophyta</taxon>
        <taxon>Tracheophyta</taxon>
        <taxon>Spermatophyta</taxon>
        <taxon>Magnoliopsida</taxon>
        <taxon>eudicotyledons</taxon>
        <taxon>Gunneridae</taxon>
        <taxon>Pentapetalae</taxon>
        <taxon>asterids</taxon>
        <taxon>lamiids</taxon>
        <taxon>Solanales</taxon>
        <taxon>Convolvulaceae</taxon>
        <taxon>Cuscuteae</taxon>
        <taxon>Cuscuta</taxon>
        <taxon>Cuscuta subgen. Cuscuta</taxon>
    </lineage>
</organism>
<gene>
    <name evidence="3" type="ORF">CEURO_LOCUS2049</name>
</gene>
<keyword evidence="4" id="KW-1185">Reference proteome</keyword>
<dbReference type="AlphaFoldDB" id="A0A9P1DYX5"/>
<comment type="caution">
    <text evidence="3">The sequence shown here is derived from an EMBL/GenBank/DDBJ whole genome shotgun (WGS) entry which is preliminary data.</text>
</comment>
<accession>A0A9P1DYX5</accession>
<dbReference type="Gene3D" id="3.30.420.10">
    <property type="entry name" value="Ribonuclease H-like superfamily/Ribonuclease H"/>
    <property type="match status" value="1"/>
</dbReference>